<feature type="region of interest" description="Disordered" evidence="1">
    <location>
        <begin position="44"/>
        <end position="67"/>
    </location>
</feature>
<protein>
    <submittedName>
        <fullName evidence="2">Uncharacterized protein</fullName>
    </submittedName>
</protein>
<feature type="compositionally biased region" description="Pro residues" evidence="1">
    <location>
        <begin position="793"/>
        <end position="809"/>
    </location>
</feature>
<feature type="compositionally biased region" description="Pro residues" evidence="1">
    <location>
        <begin position="135"/>
        <end position="146"/>
    </location>
</feature>
<evidence type="ECO:0000313" key="3">
    <source>
        <dbReference type="Proteomes" id="UP001159363"/>
    </source>
</evidence>
<evidence type="ECO:0000313" key="2">
    <source>
        <dbReference type="EMBL" id="KAJ8865769.1"/>
    </source>
</evidence>
<organism evidence="2 3">
    <name type="scientific">Dryococelus australis</name>
    <dbReference type="NCBI Taxonomy" id="614101"/>
    <lineage>
        <taxon>Eukaryota</taxon>
        <taxon>Metazoa</taxon>
        <taxon>Ecdysozoa</taxon>
        <taxon>Arthropoda</taxon>
        <taxon>Hexapoda</taxon>
        <taxon>Insecta</taxon>
        <taxon>Pterygota</taxon>
        <taxon>Neoptera</taxon>
        <taxon>Polyneoptera</taxon>
        <taxon>Phasmatodea</taxon>
        <taxon>Verophasmatodea</taxon>
        <taxon>Anareolatae</taxon>
        <taxon>Phasmatidae</taxon>
        <taxon>Eurycanthinae</taxon>
        <taxon>Dryococelus</taxon>
    </lineage>
</organism>
<sequence>MRVVETDYFCCDGTHSTDHQHTAAGMTATRQMRSRRLATHLPLSPVSRHDNETPATFPSPPAGSLFRESANVGYSGRDAPRRDNRKEVVKVRQTVEVVEKHKRPGKKEYKGGGEWGIIPRGASPCKTSIVLAPRLPRPYRTPPPPDENITGGPRRLDKRGTVLQISLHAVRREHCTSVQRLALSGDGALDARSSVVLIASAHADRSCRIRKNILGTTRTLSETRHLEKILGDGLGPLKHRPQLDCRQSLAEAIWLSAEAKSSAEAKPSAEAKSTAVRGGRRRTRCSRCGWTRGRETLRVKAAVREGARRTLDHCGLIWDQVSARPPLQSEAIVSRDWRKFTKPGYNATVPILSCRNVVESATTHRKRAPAFFLMISEQVLVTAVAGRLARSPPTEANRAQPPGRVTGLSQVGIVPDDAVGRRVFSGISRFPRPFIPAAAPYSLRPPSSARKTSLLRAVQIPSLTHSNQIDDAPLPLPFSCVLSGHLDRSCLYPSVGVEHLCPVAPSWFEIRSEIGSKIDTENCCTIRVQSWTGDRDEVHFEPLKLADGNTARLARRSDEALGVRVSVARIAPSLLVPWDAHLHLTPKGRSIGATVAERLARSPPTKANWVQCPAGSPDFRKLESCRTMPLVGGSSRGSPVSPAPSFRRRFIFTSITLIGSQNLAAKSLPNLFNHSQHLYRSSQTRDSHVGQPELDSQFSQPEFGFPGFSEVAAEDCWVCSLIKDLADSFPIPEHTIVWSCRFGNVASGMPESEFSAMTSQARPAAMSVRHIGRRPNRGSHTPPLNHAPHTNVPSPPLSPFPLTIQPPSPSSSLPLTSLTTLNHHPLTFPLPPDHPHNPLSTTRHLESLCGSHSAKVRLSRKVWCSVDISAEDGRRWRLRKGVCSNELSTDVRSLVVNRSAGRRTDPTGCCKSCVRNGLRSEREETYLEEREREVRCPGREDALREPRRRAVLGGIRGEEGCDEWDIEKGGGSSGMRSAGTGGCERTTPGGFGRPRHVETQRDAFLTHNLLHLSISLPPDRTDIPTDQGSGPLAGSLHRFASALPPDALWRAAQGTFTIPAGKYFTDTTQPHPAPAILSVLSTRFSLAQGAAQVLANTAASHHPWLSAESECDTTQVRAGGSQDVAVNGREKSRPFTSLKQVEQFF</sequence>
<gene>
    <name evidence="2" type="ORF">PR048_033291</name>
</gene>
<proteinExistence type="predicted"/>
<feature type="region of interest" description="Disordered" evidence="1">
    <location>
        <begin position="134"/>
        <end position="155"/>
    </location>
</feature>
<dbReference type="Proteomes" id="UP001159363">
    <property type="component" value="Chromosome 16"/>
</dbReference>
<name>A0ABQ9G417_9NEOP</name>
<feature type="region of interest" description="Disordered" evidence="1">
    <location>
        <begin position="963"/>
        <end position="995"/>
    </location>
</feature>
<feature type="region of interest" description="Disordered" evidence="1">
    <location>
        <begin position="772"/>
        <end position="818"/>
    </location>
</feature>
<dbReference type="EMBL" id="JARBHB010000017">
    <property type="protein sequence ID" value="KAJ8865769.1"/>
    <property type="molecule type" value="Genomic_DNA"/>
</dbReference>
<accession>A0ABQ9G417</accession>
<keyword evidence="3" id="KW-1185">Reference proteome</keyword>
<comment type="caution">
    <text evidence="2">The sequence shown here is derived from an EMBL/GenBank/DDBJ whole genome shotgun (WGS) entry which is preliminary data.</text>
</comment>
<reference evidence="2 3" key="1">
    <citation type="submission" date="2023-02" db="EMBL/GenBank/DDBJ databases">
        <title>LHISI_Scaffold_Assembly.</title>
        <authorList>
            <person name="Stuart O.P."/>
            <person name="Cleave R."/>
            <person name="Magrath M.J.L."/>
            <person name="Mikheyev A.S."/>
        </authorList>
    </citation>
    <scope>NUCLEOTIDE SEQUENCE [LARGE SCALE GENOMIC DNA]</scope>
    <source>
        <strain evidence="2">Daus_M_001</strain>
        <tissue evidence="2">Leg muscle</tissue>
    </source>
</reference>
<evidence type="ECO:0000256" key="1">
    <source>
        <dbReference type="SAM" id="MobiDB-lite"/>
    </source>
</evidence>